<sequence length="480" mass="51343">MRDNSNDFDERREYRRKRRIRNQVISYVCVVIFFAAVITGTAIGIRTLTKNVSEKKQAEELAAQLEEISNQEEVAVEPPETVSEEPAEEVDWLEEMVETCIAEMPLEDKVAGLFMITPEALTGVSQAIKAGDGTKDALNQYAVGGLIYFSQNIKDKDQLTEMLSNTSSMSKYPLFLAVDEEGGSVSRVAESKIEVSKVSDMATVGASGDTMEAYNSGSTIASYLYELGFNVDFAPVADVVTDAESSVIGNRSFGSDPTAVGGMVAAMVGGLQDTGVSSCLKHFPGIGGTAEDTHDGMASVEKSLEDMKASDFVPFQSGIESGAHFVMVSHVSAPGLVGDNTPCSLSDKVITDILRGELGYNRIVITDAMNMAAITEYYSSDEAAVMAIKAGADMILMPEDFQAAYDGVLAAVKDGVIAEERINESLKRIYRVKYRDRVEQSDVSGDEATVSEGDGAAVEGDAAGDAGEEQLTEQPADAAE</sequence>
<feature type="domain" description="Glycoside hydrolase family 3 N-terminal" evidence="9">
    <location>
        <begin position="106"/>
        <end position="432"/>
    </location>
</feature>
<dbReference type="InterPro" id="IPR036962">
    <property type="entry name" value="Glyco_hydro_3_N_sf"/>
</dbReference>
<dbReference type="InterPro" id="IPR017853">
    <property type="entry name" value="GH"/>
</dbReference>
<dbReference type="GO" id="GO:0016798">
    <property type="term" value="F:hydrolase activity, acting on glycosyl bonds"/>
    <property type="evidence" value="ECO:0007669"/>
    <property type="project" value="UniProtKB-KW"/>
</dbReference>
<protein>
    <recommendedName>
        <fullName evidence="3">beta-N-acetylhexosaminidase</fullName>
        <ecNumber evidence="3">3.2.1.52</ecNumber>
    </recommendedName>
</protein>
<dbReference type="InterPro" id="IPR050226">
    <property type="entry name" value="NagZ_Beta-hexosaminidase"/>
</dbReference>
<dbReference type="SUPFAM" id="SSF51445">
    <property type="entry name" value="(Trans)glycosidases"/>
    <property type="match status" value="1"/>
</dbReference>
<organism evidence="10 11">
    <name type="scientific">Kineothrix sedimenti</name>
    <dbReference type="NCBI Taxonomy" id="3123317"/>
    <lineage>
        <taxon>Bacteria</taxon>
        <taxon>Bacillati</taxon>
        <taxon>Bacillota</taxon>
        <taxon>Clostridia</taxon>
        <taxon>Lachnospirales</taxon>
        <taxon>Lachnospiraceae</taxon>
        <taxon>Kineothrix</taxon>
    </lineage>
</organism>
<comment type="similarity">
    <text evidence="2">Belongs to the glycosyl hydrolase 3 family.</text>
</comment>
<keyword evidence="6" id="KW-0175">Coiled coil</keyword>
<evidence type="ECO:0000256" key="6">
    <source>
        <dbReference type="SAM" id="Coils"/>
    </source>
</evidence>
<dbReference type="PANTHER" id="PTHR30480:SF13">
    <property type="entry name" value="BETA-HEXOSAMINIDASE"/>
    <property type="match status" value="1"/>
</dbReference>
<dbReference type="EC" id="3.2.1.52" evidence="3"/>
<reference evidence="10 11" key="1">
    <citation type="submission" date="2024-02" db="EMBL/GenBank/DDBJ databases">
        <title>Bacterial strain from lacustrine sediment.</title>
        <authorList>
            <person name="Petit C."/>
            <person name="Fadhlaoui K."/>
        </authorList>
    </citation>
    <scope>NUCLEOTIDE SEQUENCE [LARGE SCALE GENOMIC DNA]</scope>
    <source>
        <strain evidence="10 11">IPX-CK</strain>
    </source>
</reference>
<feature type="compositionally biased region" description="Low complexity" evidence="7">
    <location>
        <begin position="452"/>
        <end position="465"/>
    </location>
</feature>
<evidence type="ECO:0000256" key="7">
    <source>
        <dbReference type="SAM" id="MobiDB-lite"/>
    </source>
</evidence>
<keyword evidence="5 10" id="KW-0326">Glycosidase</keyword>
<keyword evidence="4 10" id="KW-0378">Hydrolase</keyword>
<keyword evidence="11" id="KW-1185">Reference proteome</keyword>
<evidence type="ECO:0000256" key="1">
    <source>
        <dbReference type="ARBA" id="ARBA00001231"/>
    </source>
</evidence>
<evidence type="ECO:0000313" key="11">
    <source>
        <dbReference type="Proteomes" id="UP001451571"/>
    </source>
</evidence>
<evidence type="ECO:0000256" key="3">
    <source>
        <dbReference type="ARBA" id="ARBA00012663"/>
    </source>
</evidence>
<keyword evidence="8" id="KW-0472">Membrane</keyword>
<dbReference type="EMBL" id="CP146256">
    <property type="protein sequence ID" value="XAH73104.1"/>
    <property type="molecule type" value="Genomic_DNA"/>
</dbReference>
<dbReference type="Proteomes" id="UP001451571">
    <property type="component" value="Chromosome"/>
</dbReference>
<comment type="catalytic activity">
    <reaction evidence="1">
        <text>Hydrolysis of terminal non-reducing N-acetyl-D-hexosamine residues in N-acetyl-beta-D-hexosaminides.</text>
        <dbReference type="EC" id="3.2.1.52"/>
    </reaction>
</comment>
<evidence type="ECO:0000256" key="8">
    <source>
        <dbReference type="SAM" id="Phobius"/>
    </source>
</evidence>
<evidence type="ECO:0000259" key="9">
    <source>
        <dbReference type="Pfam" id="PF00933"/>
    </source>
</evidence>
<evidence type="ECO:0000256" key="4">
    <source>
        <dbReference type="ARBA" id="ARBA00022801"/>
    </source>
</evidence>
<evidence type="ECO:0000313" key="10">
    <source>
        <dbReference type="EMBL" id="XAH73104.1"/>
    </source>
</evidence>
<dbReference type="RefSeq" id="WP_342756711.1">
    <property type="nucleotide sequence ID" value="NZ_CP146256.1"/>
</dbReference>
<keyword evidence="8" id="KW-0812">Transmembrane</keyword>
<feature type="region of interest" description="Disordered" evidence="7">
    <location>
        <begin position="438"/>
        <end position="480"/>
    </location>
</feature>
<dbReference type="InterPro" id="IPR001764">
    <property type="entry name" value="Glyco_hydro_3_N"/>
</dbReference>
<name>A0ABZ3ESA4_9FIRM</name>
<gene>
    <name evidence="10" type="ORF">V6984_16570</name>
</gene>
<feature type="coiled-coil region" evidence="6">
    <location>
        <begin position="48"/>
        <end position="75"/>
    </location>
</feature>
<evidence type="ECO:0000256" key="2">
    <source>
        <dbReference type="ARBA" id="ARBA00005336"/>
    </source>
</evidence>
<dbReference type="Pfam" id="PF00933">
    <property type="entry name" value="Glyco_hydro_3"/>
    <property type="match status" value="1"/>
</dbReference>
<proteinExistence type="inferred from homology"/>
<accession>A0ABZ3ESA4</accession>
<feature type="transmembrane region" description="Helical" evidence="8">
    <location>
        <begin position="24"/>
        <end position="45"/>
    </location>
</feature>
<dbReference type="Gene3D" id="3.20.20.300">
    <property type="entry name" value="Glycoside hydrolase, family 3, N-terminal domain"/>
    <property type="match status" value="1"/>
</dbReference>
<dbReference type="PANTHER" id="PTHR30480">
    <property type="entry name" value="BETA-HEXOSAMINIDASE-RELATED"/>
    <property type="match status" value="1"/>
</dbReference>
<evidence type="ECO:0000256" key="5">
    <source>
        <dbReference type="ARBA" id="ARBA00023295"/>
    </source>
</evidence>
<keyword evidence="8" id="KW-1133">Transmembrane helix</keyword>